<dbReference type="Proteomes" id="UP000257139">
    <property type="component" value="Chromosome CBM2594_a"/>
</dbReference>
<organism evidence="1">
    <name type="scientific">Cupriavidus taiwanensis</name>
    <dbReference type="NCBI Taxonomy" id="164546"/>
    <lineage>
        <taxon>Bacteria</taxon>
        <taxon>Pseudomonadati</taxon>
        <taxon>Pseudomonadota</taxon>
        <taxon>Betaproteobacteria</taxon>
        <taxon>Burkholderiales</taxon>
        <taxon>Burkholderiaceae</taxon>
        <taxon>Cupriavidus</taxon>
    </lineage>
</organism>
<protein>
    <submittedName>
        <fullName evidence="1">Uncharacterized protein</fullName>
    </submittedName>
</protein>
<sequence length="38" mass="4400">MRAAPSPLRDALRTRGRILMPGCLPCKRFIKRNEKSLF</sequence>
<proteinExistence type="predicted"/>
<dbReference type="AlphaFoldDB" id="A0A375G6N0"/>
<comment type="caution">
    <text evidence="1">The sequence shown here is derived from an EMBL/GenBank/DDBJ whole genome shotgun (WGS) entry which is preliminary data.</text>
</comment>
<reference evidence="1" key="1">
    <citation type="submission" date="2018-01" db="EMBL/GenBank/DDBJ databases">
        <authorList>
            <person name="Clerissi C."/>
        </authorList>
    </citation>
    <scope>NUCLEOTIDE SEQUENCE [LARGE SCALE GENOMIC DNA]</scope>
    <source>
        <strain evidence="1">Cupriavidus taiwanensis STM 6021</strain>
    </source>
</reference>
<gene>
    <name evidence="1" type="ORF">CBM2594_A50005</name>
</gene>
<dbReference type="EMBL" id="OGUU01000009">
    <property type="protein sequence ID" value="SPC15227.1"/>
    <property type="molecule type" value="Genomic_DNA"/>
</dbReference>
<accession>A0A375G6N0</accession>
<evidence type="ECO:0000313" key="1">
    <source>
        <dbReference type="EMBL" id="SPC15227.1"/>
    </source>
</evidence>
<name>A0A375G6N0_9BURK</name>